<sequence>MTRVLSAPLFDPGMARTETEMPEGLTLAEIVAEALPGLPDGDRAQLRVTLVTREGAAVIEARYWAQVRPREGVRVVIRLVPGNEGGLRSVLLAVVSIAALALAQPVAGLLFGSAATSTQISLTALGLNLIGSALVNALVPVEVPEQEKRRNRYTLQGWSNTLRPDDPVPWVAGRHRYAPPYAARPYTEIVGDEQYTRVLFGFGPGRLDISDLKIGDTPIEEFDEIETEIREGVEGDDPVTLYPRQVLEERAGVELTRPLPRDDGGEIIDGASLETPVVRVTADNTQIISLIFWFPSGLIRFNRENDPKPLGVSLRIRHRQGDGDPWEEIDTLDFLAEKEEPFFRQYSWQPPSRGRWQVEVTRMTDERTNTRYRDRVMLASVQSVRPEYPLDVDVPQALVAMRARATYQLNGQVDTFNAVVQRYAPDWDGTNWSDALSRNPASVFVAALQSPASVYPVPDVEIDWEIMQDWHEFCAAKGLQYDRVHEDEQSLGDALRQIAAAGRARPRHDGVKWGVVIDRPEAQVVDHIDTRNSSDFRWSRQYLDPPDALRVPFNDATRDHEPAVRIIPRPGYEGPIRVTEEFRFPGKTDPAEIWIEGRRRWYEILHRPDTYSCMQDGAARVVTRGDQVIGAWDVLDETVLVARVKSVDGALVEIDEDLTMPEGAAYGMRFRVFADAEDSIGSSVVASLLWAAGPTRAFAITGTEDRPRVGEVVHIGPTSTESRALRVTDIEPGEDFSARLTMVDAAPEIDELTDAEVPPPWDGTVGSSIALALPAPLTPRILGVDSSTYYSPFSPISGAPDAELSLNVRLAPGEGETGYLASFELDHRLQGATPWTTVTVPVATGGSEITGYADGEILELRARALGVDGTAGSYTPTVTHTVGTGAVEQPDDLETQAISASGGLGHAAISIAVPAGGTTQVQLYRVPAGDTLDTDLHAVGDPVAVTAGTTVTVIDGDATRDTLLANGYFDADTDWSKGLGWTIGAGVASGAPPAASELSQALSLTEGDVLRLAWTVPGYVGGSVTPQLTGGTTASGSAVSAAGRHFDELTVASGNTDFALAKDGSFEGSVDAVTLYLRTAACAPQGDWDYYAEPLNDTGQAASIAGPANTEIA</sequence>
<dbReference type="Pfam" id="PF24801">
    <property type="entry name" value="FNIII-A_GpJ"/>
    <property type="match status" value="1"/>
</dbReference>
<dbReference type="RefSeq" id="WP_020038625.1">
    <property type="nucleotide sequence ID" value="NZ_KE557276.1"/>
</dbReference>
<dbReference type="InterPro" id="IPR055385">
    <property type="entry name" value="GpJ_HDII-ins2"/>
</dbReference>
<dbReference type="Proteomes" id="UP000015347">
    <property type="component" value="Unassembled WGS sequence"/>
</dbReference>
<keyword evidence="3" id="KW-1185">Reference proteome</keyword>
<evidence type="ECO:0000313" key="3">
    <source>
        <dbReference type="Proteomes" id="UP000015347"/>
    </source>
</evidence>
<gene>
    <name evidence="2" type="ORF">Salmuc_02475</name>
</gene>
<organism evidence="2 3">
    <name type="scientific">Salipiger mucosus DSM 16094</name>
    <dbReference type="NCBI Taxonomy" id="1123237"/>
    <lineage>
        <taxon>Bacteria</taxon>
        <taxon>Pseudomonadati</taxon>
        <taxon>Pseudomonadota</taxon>
        <taxon>Alphaproteobacteria</taxon>
        <taxon>Rhodobacterales</taxon>
        <taxon>Roseobacteraceae</taxon>
        <taxon>Salipiger</taxon>
    </lineage>
</organism>
<dbReference type="STRING" id="1123237.Salmuc_02475"/>
<feature type="domain" description="Tip attachment protein J HDII-ins2" evidence="1">
    <location>
        <begin position="275"/>
        <end position="385"/>
    </location>
</feature>
<dbReference type="EMBL" id="APVH01000027">
    <property type="protein sequence ID" value="EPX82107.1"/>
    <property type="molecule type" value="Genomic_DNA"/>
</dbReference>
<evidence type="ECO:0000313" key="2">
    <source>
        <dbReference type="EMBL" id="EPX82107.1"/>
    </source>
</evidence>
<accession>S9QR55</accession>
<comment type="caution">
    <text evidence="2">The sequence shown here is derived from an EMBL/GenBank/DDBJ whole genome shotgun (WGS) entry which is preliminary data.</text>
</comment>
<evidence type="ECO:0000259" key="1">
    <source>
        <dbReference type="Pfam" id="PF24801"/>
    </source>
</evidence>
<dbReference type="AlphaFoldDB" id="S9QR55"/>
<reference evidence="3" key="1">
    <citation type="journal article" date="2014" name="Stand. Genomic Sci.">
        <title>Genome sequence of the exopolysaccharide-producing Salipiger mucosus type strain (DSM 16094(T)), a moderately halophilic member of the Roseobacter clade.</title>
        <authorList>
            <person name="Riedel T."/>
            <person name="Spring S."/>
            <person name="Fiebig A."/>
            <person name="Petersen J."/>
            <person name="Kyrpides N.C."/>
            <person name="Goker M."/>
            <person name="Klenk H.P."/>
        </authorList>
    </citation>
    <scope>NUCLEOTIDE SEQUENCE [LARGE SCALE GENOMIC DNA]</scope>
    <source>
        <strain evidence="3">DSM 16094</strain>
    </source>
</reference>
<dbReference type="HOGENOM" id="CLU_008822_0_0_5"/>
<name>S9QR55_9RHOB</name>
<proteinExistence type="predicted"/>
<dbReference type="eggNOG" id="COG4733">
    <property type="taxonomic scope" value="Bacteria"/>
</dbReference>
<dbReference type="OrthoDB" id="7349961at2"/>
<protein>
    <recommendedName>
        <fullName evidence="1">Tip attachment protein J HDII-ins2 domain-containing protein</fullName>
    </recommendedName>
</protein>